<reference evidence="3 4" key="1">
    <citation type="submission" date="2019-07" db="EMBL/GenBank/DDBJ databases">
        <title>Whole genome shotgun sequence of Halomonas halophila NBRC 102604.</title>
        <authorList>
            <person name="Hosoyama A."/>
            <person name="Uohara A."/>
            <person name="Ohji S."/>
            <person name="Ichikawa N."/>
        </authorList>
    </citation>
    <scope>NUCLEOTIDE SEQUENCE [LARGE SCALE GENOMIC DNA]</scope>
    <source>
        <strain evidence="3 4">NBRC 102604</strain>
    </source>
</reference>
<feature type="domain" description="SPOR" evidence="2">
    <location>
        <begin position="161"/>
        <end position="240"/>
    </location>
</feature>
<evidence type="ECO:0000256" key="1">
    <source>
        <dbReference type="SAM" id="MobiDB-lite"/>
    </source>
</evidence>
<feature type="region of interest" description="Disordered" evidence="1">
    <location>
        <begin position="53"/>
        <end position="95"/>
    </location>
</feature>
<dbReference type="InterPro" id="IPR007730">
    <property type="entry name" value="SPOR-like_dom"/>
</dbReference>
<comment type="caution">
    <text evidence="3">The sequence shown here is derived from an EMBL/GenBank/DDBJ whole genome shotgun (WGS) entry which is preliminary data.</text>
</comment>
<dbReference type="EMBL" id="BJUS01000010">
    <property type="protein sequence ID" value="GEK72728.1"/>
    <property type="molecule type" value="Genomic_DNA"/>
</dbReference>
<dbReference type="PROSITE" id="PS51724">
    <property type="entry name" value="SPOR"/>
    <property type="match status" value="1"/>
</dbReference>
<dbReference type="PANTHER" id="PTHR38687">
    <property type="entry name" value="CELL DIVISION PROTEIN DEDD-RELATED"/>
    <property type="match status" value="1"/>
</dbReference>
<evidence type="ECO:0000259" key="2">
    <source>
        <dbReference type="PROSITE" id="PS51724"/>
    </source>
</evidence>
<dbReference type="InterPro" id="IPR052521">
    <property type="entry name" value="Cell_div_SPOR-domain"/>
</dbReference>
<proteinExistence type="predicted"/>
<feature type="region of interest" description="Disordered" evidence="1">
    <location>
        <begin position="110"/>
        <end position="138"/>
    </location>
</feature>
<dbReference type="Pfam" id="PF05036">
    <property type="entry name" value="SPOR"/>
    <property type="match status" value="1"/>
</dbReference>
<sequence length="241" mass="25351">MASRKPAANSRKRGATSSRKAPAKASAPRRGVPGWLWGLTGLVAGFLISQHQHGTAPWQDGPASPTPIATGEAPPPSARPGDAAPADDEPPMPTFEFYTLLPESEVIAPGEQTASSTATPPPRPASNEDEGSSAGSVSADDPIAQVIAANSAPAEDTTRSAEDGKRYVLQAASFRQSGDARQLAGRLKDFGLLANISEVQTGDGATWHRVQVGPYRDRRELSRARDLMSTQGIEPLLIQLQ</sequence>
<name>A0ABQ0U2F8_9GAMM</name>
<feature type="compositionally biased region" description="Low complexity" evidence="1">
    <location>
        <begin position="17"/>
        <end position="30"/>
    </location>
</feature>
<dbReference type="Proteomes" id="UP000321121">
    <property type="component" value="Unassembled WGS sequence"/>
</dbReference>
<dbReference type="RefSeq" id="WP_107180779.1">
    <property type="nucleotide sequence ID" value="NZ_BJUS01000010.1"/>
</dbReference>
<accession>A0ABQ0U2F8</accession>
<organism evidence="3 4">
    <name type="scientific">Halomonas halophila</name>
    <dbReference type="NCBI Taxonomy" id="29573"/>
    <lineage>
        <taxon>Bacteria</taxon>
        <taxon>Pseudomonadati</taxon>
        <taxon>Pseudomonadota</taxon>
        <taxon>Gammaproteobacteria</taxon>
        <taxon>Oceanospirillales</taxon>
        <taxon>Halomonadaceae</taxon>
        <taxon>Halomonas</taxon>
    </lineage>
</organism>
<evidence type="ECO:0000313" key="3">
    <source>
        <dbReference type="EMBL" id="GEK72728.1"/>
    </source>
</evidence>
<feature type="region of interest" description="Disordered" evidence="1">
    <location>
        <begin position="1"/>
        <end position="34"/>
    </location>
</feature>
<dbReference type="Gene3D" id="3.30.70.1070">
    <property type="entry name" value="Sporulation related repeat"/>
    <property type="match status" value="1"/>
</dbReference>
<protein>
    <recommendedName>
        <fullName evidence="2">SPOR domain-containing protein</fullName>
    </recommendedName>
</protein>
<evidence type="ECO:0000313" key="4">
    <source>
        <dbReference type="Proteomes" id="UP000321121"/>
    </source>
</evidence>
<keyword evidence="4" id="KW-1185">Reference proteome</keyword>
<dbReference type="PANTHER" id="PTHR38687:SF1">
    <property type="entry name" value="CELL DIVISION PROTEIN DEDD"/>
    <property type="match status" value="1"/>
</dbReference>
<dbReference type="SUPFAM" id="SSF110997">
    <property type="entry name" value="Sporulation related repeat"/>
    <property type="match status" value="1"/>
</dbReference>
<gene>
    <name evidence="3" type="ORF">HHA04nite_12720</name>
</gene>
<dbReference type="InterPro" id="IPR036680">
    <property type="entry name" value="SPOR-like_sf"/>
</dbReference>